<evidence type="ECO:0008006" key="6">
    <source>
        <dbReference type="Google" id="ProtNLM"/>
    </source>
</evidence>
<dbReference type="AlphaFoldDB" id="A0A543I1L0"/>
<feature type="transmembrane region" description="Helical" evidence="2">
    <location>
        <begin position="430"/>
        <end position="448"/>
    </location>
</feature>
<keyword evidence="5" id="KW-1185">Reference proteome</keyword>
<dbReference type="Proteomes" id="UP000316747">
    <property type="component" value="Unassembled WGS sequence"/>
</dbReference>
<dbReference type="OrthoDB" id="9491365at2"/>
<feature type="region of interest" description="Disordered" evidence="1">
    <location>
        <begin position="361"/>
        <end position="407"/>
    </location>
</feature>
<name>A0A543I1L0_9MICO</name>
<reference evidence="4 5" key="1">
    <citation type="submission" date="2019-06" db="EMBL/GenBank/DDBJ databases">
        <title>Genome sequencing of plant associated microbes to promote plant fitness in Sorghum bicolor and Oryza sativa.</title>
        <authorList>
            <person name="Coleman-Derr D."/>
        </authorList>
    </citation>
    <scope>NUCLEOTIDE SEQUENCE [LARGE SCALE GENOMIC DNA]</scope>
    <source>
        <strain evidence="4 5">KV-663</strain>
    </source>
</reference>
<keyword evidence="2" id="KW-0812">Transmembrane</keyword>
<dbReference type="RefSeq" id="WP_141842086.1">
    <property type="nucleotide sequence ID" value="NZ_VFPM01000001.1"/>
</dbReference>
<proteinExistence type="predicted"/>
<keyword evidence="3" id="KW-0732">Signal</keyword>
<gene>
    <name evidence="4" type="ORF">FBY41_0811</name>
</gene>
<sequence>MPERRTRPTGWFRSACCAAAVLLLAGLLATPGAGALAAPRSGPGAASLFAVSVTPTAAEPGQDVTVSFTALNENLFILSCGATLDGRALPECTGSGGAWSVHFTLPPDARPATTTIAWALTYFSTPDSYLGAGPLKDFVDFTVLDPVDPAHVSFSLDRTSGRPGDQVVATFRPLDPKTTITTCSLLIAGVPFSDCAASDTDWSLPFTVPRGASAGSTPVEWSVVYERGEEKHHANGTATFTVLSPDAPTPTFSVSVIPGSTHADGTVTLGFSADDSLGGITGCSAQLEGVPLPDCQESGGAWSIRFTMPKDVAVGRHTITWQLTYARNTLVLDAQSDTPKDAPRIAVSGERKGRASVTVLPTVTATTTQSSSGSTTKRAGTGQGGTSHRSGSTGVAPGPPIGAGPHAVEPPVAQPVETGPIAWVRQHSELGLLLAVIALVVLAGLVLGSRGRPVRRVPGDRADDSPPGAQVWAVGHPGTMPVLVVRDTDGGRRSRTVRLAAQCPPASSDLKEVTS</sequence>
<dbReference type="EMBL" id="VFPM01000001">
    <property type="protein sequence ID" value="TQM64445.1"/>
    <property type="molecule type" value="Genomic_DNA"/>
</dbReference>
<protein>
    <recommendedName>
        <fullName evidence="6">Ig-like domain-containing protein</fullName>
    </recommendedName>
</protein>
<comment type="caution">
    <text evidence="4">The sequence shown here is derived from an EMBL/GenBank/DDBJ whole genome shotgun (WGS) entry which is preliminary data.</text>
</comment>
<evidence type="ECO:0000256" key="1">
    <source>
        <dbReference type="SAM" id="MobiDB-lite"/>
    </source>
</evidence>
<feature type="chain" id="PRO_5022028945" description="Ig-like domain-containing protein" evidence="3">
    <location>
        <begin position="38"/>
        <end position="515"/>
    </location>
</feature>
<evidence type="ECO:0000313" key="4">
    <source>
        <dbReference type="EMBL" id="TQM64445.1"/>
    </source>
</evidence>
<feature type="compositionally biased region" description="Low complexity" evidence="1">
    <location>
        <begin position="361"/>
        <end position="376"/>
    </location>
</feature>
<evidence type="ECO:0000256" key="2">
    <source>
        <dbReference type="SAM" id="Phobius"/>
    </source>
</evidence>
<accession>A0A543I1L0</accession>
<keyword evidence="2" id="KW-0472">Membrane</keyword>
<evidence type="ECO:0000313" key="5">
    <source>
        <dbReference type="Proteomes" id="UP000316747"/>
    </source>
</evidence>
<keyword evidence="2" id="KW-1133">Transmembrane helix</keyword>
<evidence type="ECO:0000256" key="3">
    <source>
        <dbReference type="SAM" id="SignalP"/>
    </source>
</evidence>
<feature type="signal peptide" evidence="3">
    <location>
        <begin position="1"/>
        <end position="37"/>
    </location>
</feature>
<organism evidence="4 5">
    <name type="scientific">Humibacillus xanthopallidus</name>
    <dbReference type="NCBI Taxonomy" id="412689"/>
    <lineage>
        <taxon>Bacteria</taxon>
        <taxon>Bacillati</taxon>
        <taxon>Actinomycetota</taxon>
        <taxon>Actinomycetes</taxon>
        <taxon>Micrococcales</taxon>
        <taxon>Intrasporangiaceae</taxon>
        <taxon>Humibacillus</taxon>
    </lineage>
</organism>